<name>A0A226MWQ5_CALSU</name>
<evidence type="ECO:0008006" key="4">
    <source>
        <dbReference type="Google" id="ProtNLM"/>
    </source>
</evidence>
<dbReference type="Proteomes" id="UP000198323">
    <property type="component" value="Unassembled WGS sequence"/>
</dbReference>
<dbReference type="SMART" id="SM01411">
    <property type="entry name" value="Ephrin_rec_like"/>
    <property type="match status" value="1"/>
</dbReference>
<sequence>YLELLVLHRGLLCGPQCLCSLPSGALPACEGTAAVPAVSKGTLCQVILAHSKTQLSVCPARLDRSANANVLFCRLGTFKGPEDDACKPCEPGEYQLQRGRESCDLCPENHYCPSPDVNPIKCPPDAFCPMGSTSPQYCMEVFLYKVGSSCQLTPLVIVLLALFSAGAILIIFVLILRRRQEHSSKSLKSLLLPRGLEQHTTYGVMEHTEPVYAGW</sequence>
<dbReference type="Gene3D" id="2.10.50.10">
    <property type="entry name" value="Tumor Necrosis Factor Receptor, subunit A, domain 2"/>
    <property type="match status" value="1"/>
</dbReference>
<dbReference type="OrthoDB" id="439917at2759"/>
<evidence type="ECO:0000313" key="3">
    <source>
        <dbReference type="Proteomes" id="UP000198323"/>
    </source>
</evidence>
<proteinExistence type="predicted"/>
<comment type="caution">
    <text evidence="2">The sequence shown here is derived from an EMBL/GenBank/DDBJ whole genome shotgun (WGS) entry which is preliminary data.</text>
</comment>
<keyword evidence="1" id="KW-0812">Transmembrane</keyword>
<keyword evidence="1" id="KW-0472">Membrane</keyword>
<gene>
    <name evidence="2" type="ORF">ASZ78_014904</name>
</gene>
<keyword evidence="3" id="KW-1185">Reference proteome</keyword>
<dbReference type="STRING" id="9009.A0A226MWQ5"/>
<evidence type="ECO:0000313" key="2">
    <source>
        <dbReference type="EMBL" id="OXB59765.1"/>
    </source>
</evidence>
<accession>A0A226MWQ5</accession>
<evidence type="ECO:0000256" key="1">
    <source>
        <dbReference type="SAM" id="Phobius"/>
    </source>
</evidence>
<protein>
    <recommendedName>
        <fullName evidence="4">TNFR-Cys domain-containing protein</fullName>
    </recommendedName>
</protein>
<feature type="transmembrane region" description="Helical" evidence="1">
    <location>
        <begin position="155"/>
        <end position="176"/>
    </location>
</feature>
<feature type="non-terminal residue" evidence="2">
    <location>
        <position position="1"/>
    </location>
</feature>
<keyword evidence="1" id="KW-1133">Transmembrane helix</keyword>
<dbReference type="AlphaFoldDB" id="A0A226MWQ5"/>
<dbReference type="EMBL" id="MCFN01000373">
    <property type="protein sequence ID" value="OXB59765.1"/>
    <property type="molecule type" value="Genomic_DNA"/>
</dbReference>
<reference evidence="2 3" key="1">
    <citation type="submission" date="2016-07" db="EMBL/GenBank/DDBJ databases">
        <title>Disparate Historic Effective Population Sizes Predicted by Modern Levels of Genome Diversity for the Scaled Quail (Callipepla squamata) and the Northern Bobwhite (Colinus virginianus): Inferences from First and Second Generation Draft Genome Assemblies for Sympatric New World Quail.</title>
        <authorList>
            <person name="Oldeschulte D.L."/>
            <person name="Halley Y.A."/>
            <person name="Bhattarai E.K."/>
            <person name="Brashear W.A."/>
            <person name="Hill J."/>
            <person name="Metz R.P."/>
            <person name="Johnson C.D."/>
            <person name="Rollins D."/>
            <person name="Peterson M.J."/>
            <person name="Bickhart D.M."/>
            <person name="Decker J.E."/>
            <person name="Seabury C.M."/>
        </authorList>
    </citation>
    <scope>NUCLEOTIDE SEQUENCE [LARGE SCALE GENOMIC DNA]</scope>
    <source>
        <strain evidence="2 3">Texas</strain>
        <tissue evidence="2">Leg muscle</tissue>
    </source>
</reference>
<organism evidence="2 3">
    <name type="scientific">Callipepla squamata</name>
    <name type="common">Scaled quail</name>
    <dbReference type="NCBI Taxonomy" id="9009"/>
    <lineage>
        <taxon>Eukaryota</taxon>
        <taxon>Metazoa</taxon>
        <taxon>Chordata</taxon>
        <taxon>Craniata</taxon>
        <taxon>Vertebrata</taxon>
        <taxon>Euteleostomi</taxon>
        <taxon>Archelosauria</taxon>
        <taxon>Archosauria</taxon>
        <taxon>Dinosauria</taxon>
        <taxon>Saurischia</taxon>
        <taxon>Theropoda</taxon>
        <taxon>Coelurosauria</taxon>
        <taxon>Aves</taxon>
        <taxon>Neognathae</taxon>
        <taxon>Galloanserae</taxon>
        <taxon>Galliformes</taxon>
        <taxon>Odontophoridae</taxon>
        <taxon>Callipepla</taxon>
    </lineage>
</organism>